<dbReference type="KEGG" id="pce:PECL_454"/>
<proteinExistence type="predicted"/>
<dbReference type="RefSeq" id="WP_014214955.1">
    <property type="nucleotide sequence ID" value="NC_016605.1"/>
</dbReference>
<name>G8PBK8_PEDCP</name>
<dbReference type="PANTHER" id="PTHR37299:SF4">
    <property type="entry name" value="TRANSCRIPTIONAL REGULATOR"/>
    <property type="match status" value="1"/>
</dbReference>
<keyword evidence="2" id="KW-0238">DNA-binding</keyword>
<dbReference type="STRING" id="701521.PECL_454"/>
<dbReference type="PANTHER" id="PTHR37299">
    <property type="entry name" value="TRANSCRIPTIONAL REGULATOR-RELATED"/>
    <property type="match status" value="1"/>
</dbReference>
<dbReference type="eggNOG" id="COG3279">
    <property type="taxonomic scope" value="Bacteria"/>
</dbReference>
<dbReference type="Gene3D" id="2.40.50.1020">
    <property type="entry name" value="LytTr DNA-binding domain"/>
    <property type="match status" value="1"/>
</dbReference>
<feature type="domain" description="HTH LytTR-type" evidence="1">
    <location>
        <begin position="46"/>
        <end position="148"/>
    </location>
</feature>
<evidence type="ECO:0000313" key="2">
    <source>
        <dbReference type="EMBL" id="AEV94757.1"/>
    </source>
</evidence>
<evidence type="ECO:0000313" key="3">
    <source>
        <dbReference type="Proteomes" id="UP000005444"/>
    </source>
</evidence>
<sequence>MKFRIVTDDQLDETEIIIKSANPDDVEVRRLKQIIQKAINEPLQLIVFQNDIQIFLNADEVLFFETDGRQVQAHTENAVYQSGNRLYELEEILTSNFIRVSKSAILNVDRIYSVDHSVSSNLVHFGNSNKQVYVSRRYYKKLKEVLEEKR</sequence>
<dbReference type="PROSITE" id="PS50930">
    <property type="entry name" value="HTH_LYTTR"/>
    <property type="match status" value="1"/>
</dbReference>
<dbReference type="HOGENOM" id="CLU_106729_1_0_9"/>
<organism evidence="2 3">
    <name type="scientific">Pediococcus claussenii (strain ATCC BAA-344 / DSM 14800 / JCM 18046 / KCTC 3811 / LMG 21948 / P06)</name>
    <dbReference type="NCBI Taxonomy" id="701521"/>
    <lineage>
        <taxon>Bacteria</taxon>
        <taxon>Bacillati</taxon>
        <taxon>Bacillota</taxon>
        <taxon>Bacilli</taxon>
        <taxon>Lactobacillales</taxon>
        <taxon>Lactobacillaceae</taxon>
        <taxon>Pediococcus</taxon>
    </lineage>
</organism>
<keyword evidence="3" id="KW-1185">Reference proteome</keyword>
<dbReference type="AlphaFoldDB" id="G8PBK8"/>
<evidence type="ECO:0000259" key="1">
    <source>
        <dbReference type="PROSITE" id="PS50930"/>
    </source>
</evidence>
<dbReference type="InterPro" id="IPR007492">
    <property type="entry name" value="LytTR_DNA-bd_dom"/>
</dbReference>
<dbReference type="SMART" id="SM00850">
    <property type="entry name" value="LytTR"/>
    <property type="match status" value="1"/>
</dbReference>
<dbReference type="EMBL" id="CP003137">
    <property type="protein sequence ID" value="AEV94757.1"/>
    <property type="molecule type" value="Genomic_DNA"/>
</dbReference>
<dbReference type="Proteomes" id="UP000005444">
    <property type="component" value="Chromosome"/>
</dbReference>
<accession>G8PBK8</accession>
<gene>
    <name evidence="2" type="ordered locus">PECL_454</name>
</gene>
<dbReference type="PATRIC" id="fig|701521.8.peg.429"/>
<dbReference type="GO" id="GO:0003677">
    <property type="term" value="F:DNA binding"/>
    <property type="evidence" value="ECO:0007669"/>
    <property type="project" value="UniProtKB-KW"/>
</dbReference>
<protein>
    <submittedName>
        <fullName evidence="2">LytTr DNA-binding domain protein</fullName>
    </submittedName>
</protein>
<dbReference type="Pfam" id="PF04397">
    <property type="entry name" value="LytTR"/>
    <property type="match status" value="1"/>
</dbReference>
<dbReference type="InterPro" id="IPR046947">
    <property type="entry name" value="LytR-like"/>
</dbReference>
<dbReference type="GO" id="GO:0000156">
    <property type="term" value="F:phosphorelay response regulator activity"/>
    <property type="evidence" value="ECO:0007669"/>
    <property type="project" value="InterPro"/>
</dbReference>
<reference evidence="2 3" key="1">
    <citation type="journal article" date="2012" name="J. Bacteriol.">
        <title>Complete Genome Sequence of the Beer Spoilage Organism Pediococcus claussenii ATCC BAA-344T.</title>
        <authorList>
            <person name="Pittet V."/>
            <person name="Abegunde T."/>
            <person name="Marfleet T."/>
            <person name="Haakensen M."/>
            <person name="Morrow K."/>
            <person name="Jayaprakash T."/>
            <person name="Schroeder K."/>
            <person name="Trost B."/>
            <person name="Byrns S."/>
            <person name="Bergsveinson J."/>
            <person name="Kusalik A."/>
            <person name="Ziola B."/>
        </authorList>
    </citation>
    <scope>NUCLEOTIDE SEQUENCE [LARGE SCALE GENOMIC DNA]</scope>
    <source>
        <strain evidence="2 3">ATCC BAA-344</strain>
    </source>
</reference>